<dbReference type="PROSITE" id="PS00350">
    <property type="entry name" value="MADS_BOX_1"/>
    <property type="match status" value="1"/>
</dbReference>
<keyword evidence="2" id="KW-0805">Transcription regulation</keyword>
<proteinExistence type="evidence at transcript level"/>
<dbReference type="AlphaFoldDB" id="A0A7L7T7V9"/>
<evidence type="ECO:0000256" key="4">
    <source>
        <dbReference type="ARBA" id="ARBA00023163"/>
    </source>
</evidence>
<dbReference type="GO" id="GO:0046983">
    <property type="term" value="F:protein dimerization activity"/>
    <property type="evidence" value="ECO:0007669"/>
    <property type="project" value="InterPro"/>
</dbReference>
<keyword evidence="4" id="KW-0804">Transcription</keyword>
<dbReference type="Gene3D" id="3.40.1810.10">
    <property type="entry name" value="Transcription factor, MADS-box"/>
    <property type="match status" value="1"/>
</dbReference>
<dbReference type="PANTHER" id="PTHR48019">
    <property type="entry name" value="SERUM RESPONSE FACTOR HOMOLOG"/>
    <property type="match status" value="1"/>
</dbReference>
<dbReference type="GO" id="GO:0003700">
    <property type="term" value="F:DNA-binding transcription factor activity"/>
    <property type="evidence" value="ECO:0007669"/>
    <property type="project" value="InterPro"/>
</dbReference>
<sequence length="230" mass="26584">MGRGKIEIKRIENPTNRQVTYSKRRAGIMKKAQELTVLCDAEVSLLMISATGKVSEFVSPSTTVKKVYDRFQQVQGSNLWQSHYERMQENLNKQKEINNKLRREIRQRNGDDLNHLTFQELRGLEQNMEKSLKNVRDRKYHVITTSTETYKKKIRHLEETQNTLLREFEGRDLEAHYVLADAGVDYQSALGLANGRSHIFALRLQPNQPNLRDAGGYNSISINSYDLSLA</sequence>
<organism evidence="8">
    <name type="scientific">Glaucidium palmatum</name>
    <dbReference type="NCBI Taxonomy" id="39106"/>
    <lineage>
        <taxon>Eukaryota</taxon>
        <taxon>Viridiplantae</taxon>
        <taxon>Streptophyta</taxon>
        <taxon>Embryophyta</taxon>
        <taxon>Tracheophyta</taxon>
        <taxon>Spermatophyta</taxon>
        <taxon>Magnoliopsida</taxon>
        <taxon>Ranunculales</taxon>
        <taxon>Ranunculaceae</taxon>
        <taxon>Glaucidioideae</taxon>
        <taxon>Glaucidium</taxon>
    </lineage>
</organism>
<keyword evidence="3" id="KW-0238">DNA-binding</keyword>
<dbReference type="EMBL" id="MN832794">
    <property type="protein sequence ID" value="QOC69170.1"/>
    <property type="molecule type" value="mRNA"/>
</dbReference>
<evidence type="ECO:0000259" key="7">
    <source>
        <dbReference type="PROSITE" id="PS51297"/>
    </source>
</evidence>
<dbReference type="InterPro" id="IPR002487">
    <property type="entry name" value="TF_Kbox"/>
</dbReference>
<dbReference type="GO" id="GO:0005634">
    <property type="term" value="C:nucleus"/>
    <property type="evidence" value="ECO:0007669"/>
    <property type="project" value="UniProtKB-SubCell"/>
</dbReference>
<dbReference type="SMART" id="SM00432">
    <property type="entry name" value="MADS"/>
    <property type="match status" value="1"/>
</dbReference>
<name>A0A7L7T7V9_9MAGN</name>
<evidence type="ECO:0000259" key="6">
    <source>
        <dbReference type="PROSITE" id="PS50066"/>
    </source>
</evidence>
<dbReference type="InterPro" id="IPR002100">
    <property type="entry name" value="TF_MADSbox"/>
</dbReference>
<dbReference type="GO" id="GO:0000977">
    <property type="term" value="F:RNA polymerase II transcription regulatory region sequence-specific DNA binding"/>
    <property type="evidence" value="ECO:0007669"/>
    <property type="project" value="InterPro"/>
</dbReference>
<dbReference type="InterPro" id="IPR036879">
    <property type="entry name" value="TF_MADSbox_sf"/>
</dbReference>
<keyword evidence="5" id="KW-0539">Nucleus</keyword>
<dbReference type="PROSITE" id="PS51297">
    <property type="entry name" value="K_BOX"/>
    <property type="match status" value="1"/>
</dbReference>
<dbReference type="Pfam" id="PF00319">
    <property type="entry name" value="SRF-TF"/>
    <property type="match status" value="1"/>
</dbReference>
<evidence type="ECO:0000313" key="8">
    <source>
        <dbReference type="EMBL" id="QOC69170.1"/>
    </source>
</evidence>
<dbReference type="PRINTS" id="PR00404">
    <property type="entry name" value="MADSDOMAIN"/>
</dbReference>
<evidence type="ECO:0000256" key="2">
    <source>
        <dbReference type="ARBA" id="ARBA00023015"/>
    </source>
</evidence>
<dbReference type="Pfam" id="PF01486">
    <property type="entry name" value="K-box"/>
    <property type="match status" value="1"/>
</dbReference>
<dbReference type="InterPro" id="IPR033896">
    <property type="entry name" value="MEF2-like_N"/>
</dbReference>
<evidence type="ECO:0000256" key="5">
    <source>
        <dbReference type="ARBA" id="ARBA00023242"/>
    </source>
</evidence>
<dbReference type="GO" id="GO:0045944">
    <property type="term" value="P:positive regulation of transcription by RNA polymerase II"/>
    <property type="evidence" value="ECO:0007669"/>
    <property type="project" value="InterPro"/>
</dbReference>
<dbReference type="PROSITE" id="PS50066">
    <property type="entry name" value="MADS_BOX_2"/>
    <property type="match status" value="1"/>
</dbReference>
<gene>
    <name evidence="8" type="primary">AP3-2</name>
</gene>
<evidence type="ECO:0000256" key="3">
    <source>
        <dbReference type="ARBA" id="ARBA00023125"/>
    </source>
</evidence>
<comment type="subcellular location">
    <subcellularLocation>
        <location evidence="1">Nucleus</location>
    </subcellularLocation>
</comment>
<evidence type="ECO:0000256" key="1">
    <source>
        <dbReference type="ARBA" id="ARBA00004123"/>
    </source>
</evidence>
<dbReference type="CDD" id="cd00265">
    <property type="entry name" value="MADS_MEF2_like"/>
    <property type="match status" value="1"/>
</dbReference>
<feature type="domain" description="K-box" evidence="7">
    <location>
        <begin position="84"/>
        <end position="174"/>
    </location>
</feature>
<dbReference type="SUPFAM" id="SSF55455">
    <property type="entry name" value="SRF-like"/>
    <property type="match status" value="1"/>
</dbReference>
<feature type="domain" description="MADS-box" evidence="6">
    <location>
        <begin position="1"/>
        <end position="61"/>
    </location>
</feature>
<protein>
    <submittedName>
        <fullName evidence="8">MADS transcription factor AP3-2</fullName>
    </submittedName>
</protein>
<accession>A0A7L7T7V9</accession>
<dbReference type="InterPro" id="IPR050142">
    <property type="entry name" value="MADS-box/MEF2_TF"/>
</dbReference>
<reference evidence="8" key="1">
    <citation type="submission" date="2019-12" db="EMBL/GenBank/DDBJ databases">
        <authorList>
            <person name="Duan X."/>
            <person name="Zhao C."/>
            <person name="Zhang R."/>
            <person name="Jiang Y."/>
            <person name="Shan H."/>
            <person name="Kong H."/>
        </authorList>
    </citation>
    <scope>NUCLEOTIDE SEQUENCE</scope>
</reference>